<dbReference type="CDD" id="cd16917">
    <property type="entry name" value="HATPase_UhpB-NarQ-NarX-like"/>
    <property type="match status" value="1"/>
</dbReference>
<organism evidence="11 12">
    <name type="scientific">Pseudotenacibaculum haliotis</name>
    <dbReference type="NCBI Taxonomy" id="1862138"/>
    <lineage>
        <taxon>Bacteria</taxon>
        <taxon>Pseudomonadati</taxon>
        <taxon>Bacteroidota</taxon>
        <taxon>Flavobacteriia</taxon>
        <taxon>Flavobacteriales</taxon>
        <taxon>Flavobacteriaceae</taxon>
        <taxon>Pseudotenacibaculum</taxon>
    </lineage>
</organism>
<evidence type="ECO:0000256" key="1">
    <source>
        <dbReference type="ARBA" id="ARBA00000085"/>
    </source>
</evidence>
<keyword evidence="7" id="KW-0175">Coiled coil</keyword>
<gene>
    <name evidence="11" type="ORF">ACFSRZ_14430</name>
</gene>
<comment type="caution">
    <text evidence="11">The sequence shown here is derived from an EMBL/GenBank/DDBJ whole genome shotgun (WGS) entry which is preliminary data.</text>
</comment>
<keyword evidence="12" id="KW-1185">Reference proteome</keyword>
<reference evidence="12" key="1">
    <citation type="journal article" date="2019" name="Int. J. Syst. Evol. Microbiol.">
        <title>The Global Catalogue of Microorganisms (GCM) 10K type strain sequencing project: providing services to taxonomists for standard genome sequencing and annotation.</title>
        <authorList>
            <consortium name="The Broad Institute Genomics Platform"/>
            <consortium name="The Broad Institute Genome Sequencing Center for Infectious Disease"/>
            <person name="Wu L."/>
            <person name="Ma J."/>
        </authorList>
    </citation>
    <scope>NUCLEOTIDE SEQUENCE [LARGE SCALE GENOMIC DNA]</scope>
    <source>
        <strain evidence="12">KCTC 52127</strain>
    </source>
</reference>
<keyword evidence="9" id="KW-0732">Signal</keyword>
<evidence type="ECO:0000256" key="9">
    <source>
        <dbReference type="SAM" id="SignalP"/>
    </source>
</evidence>
<keyword evidence="8" id="KW-0812">Transmembrane</keyword>
<comment type="catalytic activity">
    <reaction evidence="1">
        <text>ATP + protein L-histidine = ADP + protein N-phospho-L-histidine.</text>
        <dbReference type="EC" id="2.7.13.3"/>
    </reaction>
</comment>
<dbReference type="InterPro" id="IPR003594">
    <property type="entry name" value="HATPase_dom"/>
</dbReference>
<dbReference type="Gene3D" id="3.30.565.10">
    <property type="entry name" value="Histidine kinase-like ATPase, C-terminal domain"/>
    <property type="match status" value="1"/>
</dbReference>
<evidence type="ECO:0000256" key="3">
    <source>
        <dbReference type="ARBA" id="ARBA00022679"/>
    </source>
</evidence>
<dbReference type="EMBL" id="JBHULH010000012">
    <property type="protein sequence ID" value="MFD2568570.1"/>
    <property type="molecule type" value="Genomic_DNA"/>
</dbReference>
<evidence type="ECO:0000313" key="12">
    <source>
        <dbReference type="Proteomes" id="UP001597508"/>
    </source>
</evidence>
<dbReference type="SUPFAM" id="SSF48452">
    <property type="entry name" value="TPR-like"/>
    <property type="match status" value="1"/>
</dbReference>
<evidence type="ECO:0000256" key="2">
    <source>
        <dbReference type="ARBA" id="ARBA00012438"/>
    </source>
</evidence>
<dbReference type="PROSITE" id="PS50005">
    <property type="entry name" value="TPR"/>
    <property type="match status" value="1"/>
</dbReference>
<dbReference type="SMART" id="SM00028">
    <property type="entry name" value="TPR"/>
    <property type="match status" value="3"/>
</dbReference>
<evidence type="ECO:0000256" key="8">
    <source>
        <dbReference type="SAM" id="Phobius"/>
    </source>
</evidence>
<keyword evidence="4" id="KW-0418">Kinase</keyword>
<evidence type="ECO:0000313" key="11">
    <source>
        <dbReference type="EMBL" id="MFD2568570.1"/>
    </source>
</evidence>
<keyword evidence="5" id="KW-0902">Two-component regulatory system</keyword>
<protein>
    <recommendedName>
        <fullName evidence="2">histidine kinase</fullName>
        <ecNumber evidence="2">2.7.13.3</ecNumber>
    </recommendedName>
</protein>
<feature type="transmembrane region" description="Helical" evidence="8">
    <location>
        <begin position="345"/>
        <end position="363"/>
    </location>
</feature>
<dbReference type="PANTHER" id="PTHR24421">
    <property type="entry name" value="NITRATE/NITRITE SENSOR PROTEIN NARX-RELATED"/>
    <property type="match status" value="1"/>
</dbReference>
<keyword evidence="6" id="KW-0802">TPR repeat</keyword>
<keyword evidence="3" id="KW-0808">Transferase</keyword>
<evidence type="ECO:0000259" key="10">
    <source>
        <dbReference type="Pfam" id="PF02518"/>
    </source>
</evidence>
<dbReference type="InterPro" id="IPR011990">
    <property type="entry name" value="TPR-like_helical_dom_sf"/>
</dbReference>
<feature type="coiled-coil region" evidence="7">
    <location>
        <begin position="307"/>
        <end position="344"/>
    </location>
</feature>
<dbReference type="InterPro" id="IPR050482">
    <property type="entry name" value="Sensor_HK_TwoCompSys"/>
</dbReference>
<sequence>MKTKKLTFLLYCIVILCIQNLNAQINQDSLDYYIGKVSNGAGASILGKAYVFFDKYKASNLEQGHKIGAAYALDYMSEIEKELGLFYDSERTAVEGLKLLDSLPVDGYNIIIRNRLINRIGLVHWKYNKYEESLKYYFKLLKIVQSKSDSATVYNNIGISYKYLKEYDSAKDYLKKAYNLSKQIEEKHSIKEKSLDNLGFVQAMLNEKEGLSNMMKALDVRKTEKKDLYLSYRHLTEFYILKKDTRKALFYAKKAYDIAVEYEGGSDQLEALQNLLELGQYGYTTEFLRLNTEVKLDNQRNENKFSKAKYDLSKSEARAEKERANAERAKAKAATEKLEKTQLQVLGAFIVFMLIGTIFILRVRYRKKMLVKQFETEQRISEKLHDEVANDVFHTITKVRGEKTDQQELLNFLDDIYHKVRNISKANIDLDVNQDFGRLLNDLIISYKTKDVNIFTTNSSKIAWSEVSEIKRKVLYRVVQELMINMRKHSQASLVTLKFNKEKGKINIEYIDNGVGCELEKGSGLRNMESRMELVGGTITFESENQRGFRANLIL</sequence>
<evidence type="ECO:0000256" key="4">
    <source>
        <dbReference type="ARBA" id="ARBA00022777"/>
    </source>
</evidence>
<dbReference type="InterPro" id="IPR036890">
    <property type="entry name" value="HATPase_C_sf"/>
</dbReference>
<dbReference type="RefSeq" id="WP_379667279.1">
    <property type="nucleotide sequence ID" value="NZ_JBHULH010000012.1"/>
</dbReference>
<keyword evidence="8" id="KW-1133">Transmembrane helix</keyword>
<dbReference type="SUPFAM" id="SSF55874">
    <property type="entry name" value="ATPase domain of HSP90 chaperone/DNA topoisomerase II/histidine kinase"/>
    <property type="match status" value="1"/>
</dbReference>
<dbReference type="InterPro" id="IPR019734">
    <property type="entry name" value="TPR_rpt"/>
</dbReference>
<keyword evidence="8" id="KW-0472">Membrane</keyword>
<evidence type="ECO:0000256" key="7">
    <source>
        <dbReference type="SAM" id="Coils"/>
    </source>
</evidence>
<evidence type="ECO:0000256" key="5">
    <source>
        <dbReference type="ARBA" id="ARBA00023012"/>
    </source>
</evidence>
<feature type="chain" id="PRO_5046637176" description="histidine kinase" evidence="9">
    <location>
        <begin position="24"/>
        <end position="555"/>
    </location>
</feature>
<proteinExistence type="predicted"/>
<feature type="domain" description="Histidine kinase/HSP90-like ATPase" evidence="10">
    <location>
        <begin position="473"/>
        <end position="551"/>
    </location>
</feature>
<dbReference type="Proteomes" id="UP001597508">
    <property type="component" value="Unassembled WGS sequence"/>
</dbReference>
<dbReference type="Pfam" id="PF13424">
    <property type="entry name" value="TPR_12"/>
    <property type="match status" value="1"/>
</dbReference>
<name>A0ABW5LVB4_9FLAO</name>
<dbReference type="EC" id="2.7.13.3" evidence="2"/>
<evidence type="ECO:0000256" key="6">
    <source>
        <dbReference type="PROSITE-ProRule" id="PRU00339"/>
    </source>
</evidence>
<feature type="signal peptide" evidence="9">
    <location>
        <begin position="1"/>
        <end position="23"/>
    </location>
</feature>
<feature type="repeat" description="TPR" evidence="6">
    <location>
        <begin position="151"/>
        <end position="184"/>
    </location>
</feature>
<dbReference type="Pfam" id="PF02518">
    <property type="entry name" value="HATPase_c"/>
    <property type="match status" value="1"/>
</dbReference>
<dbReference type="PANTHER" id="PTHR24421:SF10">
    <property type="entry name" value="NITRATE_NITRITE SENSOR PROTEIN NARQ"/>
    <property type="match status" value="1"/>
</dbReference>
<accession>A0ABW5LVB4</accession>
<dbReference type="Gene3D" id="1.25.40.10">
    <property type="entry name" value="Tetratricopeptide repeat domain"/>
    <property type="match status" value="1"/>
</dbReference>